<reference evidence="1" key="1">
    <citation type="submission" date="2025-02" db="EMBL/GenBank/DDBJ databases">
        <title>Complete genome sequences of 52 Bacillus and Priestia strains isolated from West-African fermentations and 26 reference strains from the DSMZ collection.</title>
        <authorList>
            <person name="Wiedenbein E.S."/>
            <person name="Canoy T.S."/>
            <person name="Hui Y."/>
            <person name="Parkouda C."/>
            <person name="Dawende C."/>
            <person name="Ametefe E."/>
            <person name="Jespersen L."/>
            <person name="Nielsen D.S."/>
        </authorList>
    </citation>
    <scope>NUCLEOTIDE SEQUENCE</scope>
    <source>
        <strain evidence="1">PRO56</strain>
    </source>
</reference>
<dbReference type="SUPFAM" id="SSF88659">
    <property type="entry name" value="Sigma3 and sigma4 domains of RNA polymerase sigma factors"/>
    <property type="match status" value="1"/>
</dbReference>
<dbReference type="Proteomes" id="UP001214898">
    <property type="component" value="Chromosome"/>
</dbReference>
<evidence type="ECO:0008006" key="3">
    <source>
        <dbReference type="Google" id="ProtNLM"/>
    </source>
</evidence>
<gene>
    <name evidence="1" type="ORF">P5633_12570</name>
</gene>
<proteinExistence type="predicted"/>
<dbReference type="AlphaFoldDB" id="A0AAX3RK13"/>
<sequence>MSSKLERATQDHYTLAEIERTLKNRELSYSYAEQGDLDIIQLIIDSEKALELAQPTEIQRMTVDLVWRQGYNLVETGKMLGVTPQAVKFNLGLLKIKIQKVLDEWKAMDKGGEVA</sequence>
<evidence type="ECO:0000313" key="1">
    <source>
        <dbReference type="EMBL" id="WEY83272.1"/>
    </source>
</evidence>
<dbReference type="EMBL" id="CP120576">
    <property type="protein sequence ID" value="WEY83272.1"/>
    <property type="molecule type" value="Genomic_DNA"/>
</dbReference>
<organism evidence="1 2">
    <name type="scientific">Bacillus subtilis</name>
    <dbReference type="NCBI Taxonomy" id="1423"/>
    <lineage>
        <taxon>Bacteria</taxon>
        <taxon>Bacillati</taxon>
        <taxon>Bacillota</taxon>
        <taxon>Bacilli</taxon>
        <taxon>Bacillales</taxon>
        <taxon>Bacillaceae</taxon>
        <taxon>Bacillus</taxon>
    </lineage>
</organism>
<name>A0AAX3RK13_BACIU</name>
<dbReference type="InterPro" id="IPR013324">
    <property type="entry name" value="RNA_pol_sigma_r3/r4-like"/>
</dbReference>
<protein>
    <recommendedName>
        <fullName evidence="3">Sigma-70 family RNA polymerase sigma factor</fullName>
    </recommendedName>
</protein>
<accession>A0AAX3RK13</accession>
<evidence type="ECO:0000313" key="2">
    <source>
        <dbReference type="Proteomes" id="UP001214898"/>
    </source>
</evidence>